<evidence type="ECO:0000313" key="2">
    <source>
        <dbReference type="Proteomes" id="UP000561417"/>
    </source>
</evidence>
<accession>A0A840NTL3</accession>
<name>A0A840NTL3_9HYPH</name>
<keyword evidence="2" id="KW-1185">Reference proteome</keyword>
<dbReference type="AlphaFoldDB" id="A0A840NTL3"/>
<protein>
    <submittedName>
        <fullName evidence="1">Uncharacterized protein</fullName>
    </submittedName>
</protein>
<gene>
    <name evidence="1" type="ORF">HNQ69_000399</name>
</gene>
<dbReference type="EMBL" id="JACHIM010000001">
    <property type="protein sequence ID" value="MBB5073295.1"/>
    <property type="molecule type" value="Genomic_DNA"/>
</dbReference>
<reference evidence="1 2" key="1">
    <citation type="submission" date="2020-08" db="EMBL/GenBank/DDBJ databases">
        <title>Genomic Encyclopedia of Type Strains, Phase IV (KMG-IV): sequencing the most valuable type-strain genomes for metagenomic binning, comparative biology and taxonomic classification.</title>
        <authorList>
            <person name="Goeker M."/>
        </authorList>
    </citation>
    <scope>NUCLEOTIDE SEQUENCE [LARGE SCALE GENOMIC DNA]</scope>
    <source>
        <strain evidence="1 2">DSM 28538</strain>
    </source>
</reference>
<dbReference type="Proteomes" id="UP000561417">
    <property type="component" value="Unassembled WGS sequence"/>
</dbReference>
<sequence length="38" mass="4559">MASVFEPFDEEAIIFYETISGCYKKDPNVDMFCWLYKQ</sequence>
<proteinExistence type="predicted"/>
<organism evidence="1 2">
    <name type="scientific">Bartonella callosciuri</name>
    <dbReference type="NCBI Taxonomy" id="686223"/>
    <lineage>
        <taxon>Bacteria</taxon>
        <taxon>Pseudomonadati</taxon>
        <taxon>Pseudomonadota</taxon>
        <taxon>Alphaproteobacteria</taxon>
        <taxon>Hyphomicrobiales</taxon>
        <taxon>Bartonellaceae</taxon>
        <taxon>Bartonella</taxon>
    </lineage>
</organism>
<evidence type="ECO:0000313" key="1">
    <source>
        <dbReference type="EMBL" id="MBB5073295.1"/>
    </source>
</evidence>
<comment type="caution">
    <text evidence="1">The sequence shown here is derived from an EMBL/GenBank/DDBJ whole genome shotgun (WGS) entry which is preliminary data.</text>
</comment>